<gene>
    <name evidence="15" type="ORF">DSM3645_24300</name>
</gene>
<comment type="caution">
    <text evidence="15">The sequence shown here is derived from an EMBL/GenBank/DDBJ whole genome shotgun (WGS) entry which is preliminary data.</text>
</comment>
<dbReference type="PANTHER" id="PTHR30347">
    <property type="entry name" value="POTASSIUM CHANNEL RELATED"/>
    <property type="match status" value="1"/>
</dbReference>
<reference evidence="15 16" key="1">
    <citation type="submission" date="2006-02" db="EMBL/GenBank/DDBJ databases">
        <authorList>
            <person name="Amann R."/>
            <person name="Ferriera S."/>
            <person name="Johnson J."/>
            <person name="Kravitz S."/>
            <person name="Halpern A."/>
            <person name="Remington K."/>
            <person name="Beeson K."/>
            <person name="Tran B."/>
            <person name="Rogers Y.-H."/>
            <person name="Friedman R."/>
            <person name="Venter J.C."/>
        </authorList>
    </citation>
    <scope>NUCLEOTIDE SEQUENCE [LARGE SCALE GENOMIC DNA]</scope>
    <source>
        <strain evidence="15 16">DSM 3645</strain>
    </source>
</reference>
<feature type="coiled-coil region" evidence="7">
    <location>
        <begin position="470"/>
        <end position="507"/>
    </location>
</feature>
<dbReference type="Pfam" id="PF21082">
    <property type="entry name" value="MS_channel_3rd"/>
    <property type="match status" value="1"/>
</dbReference>
<keyword evidence="4 9" id="KW-0812">Transmembrane</keyword>
<feature type="domain" description="Mechanosensitive ion channel inner membrane" evidence="12">
    <location>
        <begin position="555"/>
        <end position="888"/>
    </location>
</feature>
<evidence type="ECO:0000259" key="13">
    <source>
        <dbReference type="Pfam" id="PF21082"/>
    </source>
</evidence>
<dbReference type="InterPro" id="IPR049142">
    <property type="entry name" value="MS_channel_1st"/>
</dbReference>
<evidence type="ECO:0000256" key="3">
    <source>
        <dbReference type="ARBA" id="ARBA00022475"/>
    </source>
</evidence>
<sequence length="1247" mass="138361">MLNRSTENRLLFSLALCLATMLVPNFAPAQDAPPAATDAALTAKDVEVRQKAVADFGGIEDAEKEKLAGQFDAAAKSLKAATLWQEKKAEWQAAIDQPDEQAAKLKSQLETAEQSIRSSVGETSKLPAIESEVEKLQRDQDQSKADLLSIAAEVSRRTERQVANPKSIANLTAQTTTLQTELATLPTAIEANPAQLARRTEIEAKLVEIAAQLDAEKIELDAYDASSELLNLKKELASKKGAFLKKELERVRQLATQKRESEAKMQLEAAKDQLEEAKKNTTDASPAITQFFELNTKLLEVRTKLLDELKQREADLEQSRVRLDSLLQLKQDTEDKAAQDLPSDAIGVMLREARAQLTEERQFQVELQNRDEERKTLQLNLLDVRDADRDLLLLKSNVEAGVIDPVAFKDMAARIRLRLSRSLNRLAQMDSAFAFAKQEPRDATLITPDLEDPEVVQRIAEAYDSRLTIVDDYKKSIDQLFKKIIELERSEQKLASTTREFKTFIDERILWIRSPSALDWEEASEVVRTASWFLSPGNWRSLANLAFNDFKRRPYVFLITAAFFGVLLFYKRRMRHRLNDIGSELAWKRLSPLRMTTEALIMTTLTALIWPSIFLAIGYFLSLLRAESAMAAALSAGFYATTFVLFPLEMLKQLARPNGVMAAHFRVPDEVTKDIRWTSGSLKYLLPIAAGINAAAEEHSGSAVDDPLARAVFIISIALVSVVLWRALGQERSARKWIQDNYSSGIFATLAPAAFLAFIALPLGLAIAAAWGYYYGAVRIAETLNATLYLVIAVGVGQGFLFRWIMLKRTLLLRERLKAQLQKSEKETLSSEVVGAAQETPELDPSIIGEQTRHLVKVMFGGILLVGLAIIWKDVLPAVRSLGRTTIYPVMEFGQTLDVPMIASPATAPATTPTGEDRVESTVVPALNLDNAPASTTAYRLTLGSLTLAILAAFITFVLARNLPGVLELFILPRLELDSGGRFAVATICQYLVITLGVIATAGWLGLQWDKIQWLVAAMSVGLGFGLQEIFANFIAGLILLIERPIRIGDIVTIDGVTGTIARIQIRSTTILNWDRQEFIVPNKEFITGRVLNWTLSSTLNRIEIPIGIAYGSDTRKAEAMLRKVLSNHPYVLKDPEPLVTFEAFGDSALTFTVRAYLANFDHRLETIHQLHLQIDDAFREANIEIAFPQTDLHIRSAPEEFTKNWEESLRQNRSNVAGNGNGKHIDGPHSSSESTASATENGGSAN</sequence>
<feature type="domain" description="Mechanosensitive ion channel MscS C-terminal" evidence="13">
    <location>
        <begin position="1103"/>
        <end position="1186"/>
    </location>
</feature>
<dbReference type="eggNOG" id="COG3264">
    <property type="taxonomic scope" value="Bacteria"/>
</dbReference>
<feature type="transmembrane region" description="Helical" evidence="9">
    <location>
        <begin position="981"/>
        <end position="1006"/>
    </location>
</feature>
<dbReference type="STRING" id="314230.DSM3645_24300"/>
<dbReference type="GO" id="GO:0005886">
    <property type="term" value="C:plasma membrane"/>
    <property type="evidence" value="ECO:0007669"/>
    <property type="project" value="UniProtKB-SubCell"/>
</dbReference>
<dbReference type="SUPFAM" id="SSF82861">
    <property type="entry name" value="Mechanosensitive channel protein MscS (YggB), transmembrane region"/>
    <property type="match status" value="1"/>
</dbReference>
<keyword evidence="3" id="KW-1003">Cell membrane</keyword>
<dbReference type="OrthoDB" id="9809206at2"/>
<dbReference type="Pfam" id="PF12794">
    <property type="entry name" value="MscS_TM"/>
    <property type="match status" value="1"/>
</dbReference>
<evidence type="ECO:0000256" key="1">
    <source>
        <dbReference type="ARBA" id="ARBA00004651"/>
    </source>
</evidence>
<evidence type="ECO:0000256" key="10">
    <source>
        <dbReference type="SAM" id="SignalP"/>
    </source>
</evidence>
<dbReference type="InterPro" id="IPR006685">
    <property type="entry name" value="MscS_channel_2nd"/>
</dbReference>
<proteinExistence type="inferred from homology"/>
<feature type="region of interest" description="Disordered" evidence="8">
    <location>
        <begin position="1209"/>
        <end position="1247"/>
    </location>
</feature>
<dbReference type="EMBL" id="AANZ01000013">
    <property type="protein sequence ID" value="EAQ79687.1"/>
    <property type="molecule type" value="Genomic_DNA"/>
</dbReference>
<feature type="transmembrane region" description="Helical" evidence="9">
    <location>
        <begin position="938"/>
        <end position="960"/>
    </location>
</feature>
<dbReference type="InterPro" id="IPR011014">
    <property type="entry name" value="MscS_channel_TM-2"/>
</dbReference>
<dbReference type="Proteomes" id="UP000004358">
    <property type="component" value="Unassembled WGS sequence"/>
</dbReference>
<dbReference type="Pfam" id="PF21088">
    <property type="entry name" value="MS_channel_1st"/>
    <property type="match status" value="1"/>
</dbReference>
<comment type="subcellular location">
    <subcellularLocation>
        <location evidence="1">Cell membrane</location>
        <topology evidence="1">Multi-pass membrane protein</topology>
    </subcellularLocation>
</comment>
<evidence type="ECO:0000313" key="16">
    <source>
        <dbReference type="Proteomes" id="UP000004358"/>
    </source>
</evidence>
<accession>A3ZUV1</accession>
<dbReference type="GO" id="GO:0008381">
    <property type="term" value="F:mechanosensitive monoatomic ion channel activity"/>
    <property type="evidence" value="ECO:0007669"/>
    <property type="project" value="UniProtKB-ARBA"/>
</dbReference>
<evidence type="ECO:0000256" key="8">
    <source>
        <dbReference type="SAM" id="MobiDB-lite"/>
    </source>
</evidence>
<dbReference type="SUPFAM" id="SSF50182">
    <property type="entry name" value="Sm-like ribonucleoproteins"/>
    <property type="match status" value="1"/>
</dbReference>
<feature type="coiled-coil region" evidence="7">
    <location>
        <begin position="244"/>
        <end position="336"/>
    </location>
</feature>
<evidence type="ECO:0000259" key="12">
    <source>
        <dbReference type="Pfam" id="PF12794"/>
    </source>
</evidence>
<evidence type="ECO:0000256" key="7">
    <source>
        <dbReference type="SAM" id="Coils"/>
    </source>
</evidence>
<dbReference type="InterPro" id="IPR052702">
    <property type="entry name" value="MscS-like_channel"/>
</dbReference>
<evidence type="ECO:0000259" key="14">
    <source>
        <dbReference type="Pfam" id="PF21088"/>
    </source>
</evidence>
<feature type="transmembrane region" description="Helical" evidence="9">
    <location>
        <begin position="599"/>
        <end position="622"/>
    </location>
</feature>
<feature type="transmembrane region" description="Helical" evidence="9">
    <location>
        <begin position="786"/>
        <end position="806"/>
    </location>
</feature>
<name>A3ZUV1_9BACT</name>
<evidence type="ECO:0000256" key="6">
    <source>
        <dbReference type="ARBA" id="ARBA00023136"/>
    </source>
</evidence>
<dbReference type="InterPro" id="IPR010920">
    <property type="entry name" value="LSM_dom_sf"/>
</dbReference>
<keyword evidence="6 9" id="KW-0472">Membrane</keyword>
<dbReference type="InterPro" id="IPR049278">
    <property type="entry name" value="MS_channel_C"/>
</dbReference>
<feature type="compositionally biased region" description="Low complexity" evidence="8">
    <location>
        <begin position="1231"/>
        <end position="1241"/>
    </location>
</feature>
<feature type="transmembrane region" description="Helical" evidence="9">
    <location>
        <begin position="1012"/>
        <end position="1042"/>
    </location>
</feature>
<evidence type="ECO:0000256" key="5">
    <source>
        <dbReference type="ARBA" id="ARBA00022989"/>
    </source>
</evidence>
<comment type="similarity">
    <text evidence="2">Belongs to the MscS (TC 1.A.23) family.</text>
</comment>
<feature type="transmembrane region" description="Helical" evidence="9">
    <location>
        <begin position="749"/>
        <end position="774"/>
    </location>
</feature>
<feature type="signal peptide" evidence="10">
    <location>
        <begin position="1"/>
        <end position="29"/>
    </location>
</feature>
<keyword evidence="10" id="KW-0732">Signal</keyword>
<organism evidence="15 16">
    <name type="scientific">Blastopirellula marina DSM 3645</name>
    <dbReference type="NCBI Taxonomy" id="314230"/>
    <lineage>
        <taxon>Bacteria</taxon>
        <taxon>Pseudomonadati</taxon>
        <taxon>Planctomycetota</taxon>
        <taxon>Planctomycetia</taxon>
        <taxon>Pirellulales</taxon>
        <taxon>Pirellulaceae</taxon>
        <taxon>Blastopirellula</taxon>
    </lineage>
</organism>
<evidence type="ECO:0000313" key="15">
    <source>
        <dbReference type="EMBL" id="EAQ79687.1"/>
    </source>
</evidence>
<feature type="transmembrane region" description="Helical" evidence="9">
    <location>
        <begin position="708"/>
        <end position="728"/>
    </location>
</feature>
<dbReference type="SUPFAM" id="SSF82689">
    <property type="entry name" value="Mechanosensitive channel protein MscS (YggB), C-terminal domain"/>
    <property type="match status" value="1"/>
</dbReference>
<dbReference type="InterPro" id="IPR023408">
    <property type="entry name" value="MscS_beta-dom_sf"/>
</dbReference>
<dbReference type="InterPro" id="IPR011066">
    <property type="entry name" value="MscS_channel_C_sf"/>
</dbReference>
<evidence type="ECO:0000256" key="2">
    <source>
        <dbReference type="ARBA" id="ARBA00008017"/>
    </source>
</evidence>
<dbReference type="RefSeq" id="WP_002652757.1">
    <property type="nucleotide sequence ID" value="NZ_CH672376.1"/>
</dbReference>
<dbReference type="Gene3D" id="3.30.70.100">
    <property type="match status" value="1"/>
</dbReference>
<dbReference type="Gene3D" id="2.30.30.60">
    <property type="match status" value="1"/>
</dbReference>
<feature type="domain" description="Mechanosensitive ion channel transmembrane helices 2/3" evidence="14">
    <location>
        <begin position="991"/>
        <end position="1028"/>
    </location>
</feature>
<feature type="transmembrane region" description="Helical" evidence="9">
    <location>
        <begin position="554"/>
        <end position="570"/>
    </location>
</feature>
<dbReference type="InterPro" id="IPR025692">
    <property type="entry name" value="MscS_IM_dom1"/>
</dbReference>
<feature type="domain" description="Mechanosensitive ion channel MscS" evidence="11">
    <location>
        <begin position="1030"/>
        <end position="1095"/>
    </location>
</feature>
<keyword evidence="5 9" id="KW-1133">Transmembrane helix</keyword>
<feature type="transmembrane region" description="Helical" evidence="9">
    <location>
        <begin position="855"/>
        <end position="872"/>
    </location>
</feature>
<dbReference type="Gene3D" id="1.10.287.1260">
    <property type="match status" value="1"/>
</dbReference>
<feature type="chain" id="PRO_5002663790" evidence="10">
    <location>
        <begin position="30"/>
        <end position="1247"/>
    </location>
</feature>
<dbReference type="Pfam" id="PF00924">
    <property type="entry name" value="MS_channel_2nd"/>
    <property type="match status" value="1"/>
</dbReference>
<evidence type="ECO:0000256" key="4">
    <source>
        <dbReference type="ARBA" id="ARBA00022692"/>
    </source>
</evidence>
<evidence type="ECO:0000259" key="11">
    <source>
        <dbReference type="Pfam" id="PF00924"/>
    </source>
</evidence>
<evidence type="ECO:0000256" key="9">
    <source>
        <dbReference type="SAM" id="Phobius"/>
    </source>
</evidence>
<protein>
    <submittedName>
        <fullName evidence="15">Potassium efflux system KefA</fullName>
    </submittedName>
</protein>
<dbReference type="PANTHER" id="PTHR30347:SF1">
    <property type="entry name" value="MECHANOSENSITIVE CHANNEL MSCK"/>
    <property type="match status" value="1"/>
</dbReference>
<dbReference type="AlphaFoldDB" id="A3ZUV1"/>
<dbReference type="HOGENOM" id="CLU_007829_1_1_0"/>
<keyword evidence="7" id="KW-0175">Coiled coil</keyword>